<dbReference type="Gramene" id="OMO56750">
    <property type="protein sequence ID" value="OMO56750"/>
    <property type="gene ID" value="CCACVL1_26305"/>
</dbReference>
<dbReference type="EMBL" id="AWWV01014461">
    <property type="protein sequence ID" value="OMO56750.1"/>
    <property type="molecule type" value="Genomic_DNA"/>
</dbReference>
<sequence length="44" mass="4884">MALCLSNLKAIDITASEQRQVICQWNSTDMHETGNKLPNPVKAI</sequence>
<evidence type="ECO:0000313" key="1">
    <source>
        <dbReference type="EMBL" id="OMO56750.1"/>
    </source>
</evidence>
<name>A0A1R3GFE8_COCAP</name>
<gene>
    <name evidence="1" type="ORF">CCACVL1_26305</name>
</gene>
<reference evidence="1 2" key="1">
    <citation type="submission" date="2013-09" db="EMBL/GenBank/DDBJ databases">
        <title>Corchorus capsularis genome sequencing.</title>
        <authorList>
            <person name="Alam M."/>
            <person name="Haque M.S."/>
            <person name="Islam M.S."/>
            <person name="Emdad E.M."/>
            <person name="Islam M.M."/>
            <person name="Ahmed B."/>
            <person name="Halim A."/>
            <person name="Hossen Q.M.M."/>
            <person name="Hossain M.Z."/>
            <person name="Ahmed R."/>
            <person name="Khan M.M."/>
            <person name="Islam R."/>
            <person name="Rashid M.M."/>
            <person name="Khan S.A."/>
            <person name="Rahman M.S."/>
            <person name="Alam M."/>
        </authorList>
    </citation>
    <scope>NUCLEOTIDE SEQUENCE [LARGE SCALE GENOMIC DNA]</scope>
    <source>
        <strain evidence="2">cv. CVL-1</strain>
        <tissue evidence="1">Whole seedling</tissue>
    </source>
</reference>
<accession>A0A1R3GFE8</accession>
<comment type="caution">
    <text evidence="1">The sequence shown here is derived from an EMBL/GenBank/DDBJ whole genome shotgun (WGS) entry which is preliminary data.</text>
</comment>
<organism evidence="1 2">
    <name type="scientific">Corchorus capsularis</name>
    <name type="common">Jute</name>
    <dbReference type="NCBI Taxonomy" id="210143"/>
    <lineage>
        <taxon>Eukaryota</taxon>
        <taxon>Viridiplantae</taxon>
        <taxon>Streptophyta</taxon>
        <taxon>Embryophyta</taxon>
        <taxon>Tracheophyta</taxon>
        <taxon>Spermatophyta</taxon>
        <taxon>Magnoliopsida</taxon>
        <taxon>eudicotyledons</taxon>
        <taxon>Gunneridae</taxon>
        <taxon>Pentapetalae</taxon>
        <taxon>rosids</taxon>
        <taxon>malvids</taxon>
        <taxon>Malvales</taxon>
        <taxon>Malvaceae</taxon>
        <taxon>Grewioideae</taxon>
        <taxon>Apeibeae</taxon>
        <taxon>Corchorus</taxon>
    </lineage>
</organism>
<evidence type="ECO:0000313" key="2">
    <source>
        <dbReference type="Proteomes" id="UP000188268"/>
    </source>
</evidence>
<keyword evidence="2" id="KW-1185">Reference proteome</keyword>
<dbReference type="Proteomes" id="UP000188268">
    <property type="component" value="Unassembled WGS sequence"/>
</dbReference>
<proteinExistence type="predicted"/>
<dbReference type="AlphaFoldDB" id="A0A1R3GFE8"/>
<protein>
    <submittedName>
        <fullName evidence="1">Uncharacterized protein</fullName>
    </submittedName>
</protein>